<proteinExistence type="predicted"/>
<dbReference type="Gene3D" id="3.30.420.10">
    <property type="entry name" value="Ribonuclease H-like superfamily/Ribonuclease H"/>
    <property type="match status" value="1"/>
</dbReference>
<dbReference type="Pfam" id="PF00665">
    <property type="entry name" value="rve"/>
    <property type="match status" value="1"/>
</dbReference>
<dbReference type="InterPro" id="IPR012337">
    <property type="entry name" value="RNaseH-like_sf"/>
</dbReference>
<reference evidence="3" key="1">
    <citation type="submission" date="2019-06" db="EMBL/GenBank/DDBJ databases">
        <authorList>
            <consortium name="Wellcome Sanger Institute Data Sharing"/>
        </authorList>
    </citation>
    <scope>NUCLEOTIDE SEQUENCE [LARGE SCALE GENOMIC DNA]</scope>
</reference>
<reference evidence="3" key="2">
    <citation type="submission" date="2025-08" db="UniProtKB">
        <authorList>
            <consortium name="Ensembl"/>
        </authorList>
    </citation>
    <scope>IDENTIFICATION</scope>
</reference>
<dbReference type="PROSITE" id="PS50994">
    <property type="entry name" value="INTEGRASE"/>
    <property type="match status" value="1"/>
</dbReference>
<evidence type="ECO:0000259" key="2">
    <source>
        <dbReference type="PROSITE" id="PS50994"/>
    </source>
</evidence>
<dbReference type="Gene3D" id="1.10.340.70">
    <property type="match status" value="1"/>
</dbReference>
<reference evidence="3" key="3">
    <citation type="submission" date="2025-09" db="UniProtKB">
        <authorList>
            <consortium name="Ensembl"/>
        </authorList>
    </citation>
    <scope>IDENTIFICATION</scope>
</reference>
<dbReference type="GeneTree" id="ENSGT00940000170215"/>
<keyword evidence="4" id="KW-1185">Reference proteome</keyword>
<evidence type="ECO:0000313" key="4">
    <source>
        <dbReference type="Proteomes" id="UP000472263"/>
    </source>
</evidence>
<dbReference type="Pfam" id="PF17921">
    <property type="entry name" value="Integrase_H2C2"/>
    <property type="match status" value="1"/>
</dbReference>
<evidence type="ECO:0000256" key="1">
    <source>
        <dbReference type="ARBA" id="ARBA00039658"/>
    </source>
</evidence>
<feature type="domain" description="Integrase catalytic" evidence="2">
    <location>
        <begin position="116"/>
        <end position="280"/>
    </location>
</feature>
<evidence type="ECO:0000313" key="3">
    <source>
        <dbReference type="Ensembl" id="ENSMMDP00005020595.1"/>
    </source>
</evidence>
<dbReference type="GO" id="GO:0003676">
    <property type="term" value="F:nucleic acid binding"/>
    <property type="evidence" value="ECO:0007669"/>
    <property type="project" value="InterPro"/>
</dbReference>
<dbReference type="PANTHER" id="PTHR37984:SF5">
    <property type="entry name" value="PROTEIN NYNRIN-LIKE"/>
    <property type="match status" value="1"/>
</dbReference>
<dbReference type="InterPro" id="IPR001584">
    <property type="entry name" value="Integrase_cat-core"/>
</dbReference>
<dbReference type="Ensembl" id="ENSMMDT00005021079.1">
    <property type="protein sequence ID" value="ENSMMDP00005020595.1"/>
    <property type="gene ID" value="ENSMMDG00005010132.1"/>
</dbReference>
<sequence>MWGGGEISLPLHEFVQNSTNKQEYDKAKRQNLRRYASKFMLRELFFGTRRAVKTKEETRRLFDELHSSPMGGHTGIHKTRSALCSRFYWYRMSVDIDRWVCIPFFYCKHAKHHKEVILLPYQVSAVWELVGTDLTGPLPKTTSGCQYILTATDYFSKWVEAYPLKTKAAAEVAEQLYKIVYRHGCPARILSDQGREFVNELNTRLCEMLKIDRTVTAAYHPQTNGLDEKTNDNIKSLNAALVNDQQNNWGIFLDATLFSLRSKVHTTTKHTPFQFMYGREACFPSEVPAELPVSVWSFLYTITEIVQLLASENNNLCQCTAVAGKFLCFLASAVPVQLLLCQIPRKN</sequence>
<dbReference type="AlphaFoldDB" id="A0A667XSF1"/>
<dbReference type="SUPFAM" id="SSF53098">
    <property type="entry name" value="Ribonuclease H-like"/>
    <property type="match status" value="1"/>
</dbReference>
<accession>A0A667XSF1</accession>
<dbReference type="GO" id="GO:0015074">
    <property type="term" value="P:DNA integration"/>
    <property type="evidence" value="ECO:0007669"/>
    <property type="project" value="InterPro"/>
</dbReference>
<name>A0A667XSF1_9TELE</name>
<dbReference type="InterPro" id="IPR041588">
    <property type="entry name" value="Integrase_H2C2"/>
</dbReference>
<dbReference type="FunFam" id="3.30.420.10:FF:000032">
    <property type="entry name" value="Retrovirus-related Pol polyprotein from transposon 297-like Protein"/>
    <property type="match status" value="1"/>
</dbReference>
<protein>
    <recommendedName>
        <fullName evidence="1">Gypsy retrotransposon integrase-like protein 1</fullName>
    </recommendedName>
</protein>
<dbReference type="InterPro" id="IPR050951">
    <property type="entry name" value="Retrovirus_Pol_polyprotein"/>
</dbReference>
<dbReference type="Proteomes" id="UP000472263">
    <property type="component" value="Chromosome 9"/>
</dbReference>
<organism evidence="3 4">
    <name type="scientific">Myripristis murdjan</name>
    <name type="common">pinecone soldierfish</name>
    <dbReference type="NCBI Taxonomy" id="586833"/>
    <lineage>
        <taxon>Eukaryota</taxon>
        <taxon>Metazoa</taxon>
        <taxon>Chordata</taxon>
        <taxon>Craniata</taxon>
        <taxon>Vertebrata</taxon>
        <taxon>Euteleostomi</taxon>
        <taxon>Actinopterygii</taxon>
        <taxon>Neopterygii</taxon>
        <taxon>Teleostei</taxon>
        <taxon>Neoteleostei</taxon>
        <taxon>Acanthomorphata</taxon>
        <taxon>Holocentriformes</taxon>
        <taxon>Holocentridae</taxon>
        <taxon>Myripristis</taxon>
    </lineage>
</organism>
<dbReference type="InterPro" id="IPR036397">
    <property type="entry name" value="RNaseH_sf"/>
</dbReference>
<dbReference type="PANTHER" id="PTHR37984">
    <property type="entry name" value="PROTEIN CBG26694"/>
    <property type="match status" value="1"/>
</dbReference>
<dbReference type="InParanoid" id="A0A667XSF1"/>